<reference evidence="2" key="1">
    <citation type="submission" date="2014-09" db="EMBL/GenBank/DDBJ databases">
        <authorList>
            <person name="Magalhaes I.L.F."/>
            <person name="Oliveira U."/>
            <person name="Santos F.R."/>
            <person name="Vidigal T.H.D.A."/>
            <person name="Brescovit A.D."/>
            <person name="Santos A.J."/>
        </authorList>
    </citation>
    <scope>NUCLEOTIDE SEQUENCE</scope>
    <source>
        <tissue evidence="2">Shoot tissue taken approximately 20 cm above the soil surface</tissue>
    </source>
</reference>
<evidence type="ECO:0000313" key="2">
    <source>
        <dbReference type="EMBL" id="JAE32957.1"/>
    </source>
</evidence>
<sequence length="55" mass="5995">MNHIRHAVVMSFPVTDRVRLLSLSWSPSAGQHRCQRASSGVSEGSCSEPRQPSSS</sequence>
<name>A0A0A9H877_ARUDO</name>
<dbReference type="AlphaFoldDB" id="A0A0A9H877"/>
<evidence type="ECO:0000256" key="1">
    <source>
        <dbReference type="SAM" id="MobiDB-lite"/>
    </source>
</evidence>
<protein>
    <submittedName>
        <fullName evidence="2">Uncharacterized protein</fullName>
    </submittedName>
</protein>
<accession>A0A0A9H877</accession>
<reference evidence="2" key="2">
    <citation type="journal article" date="2015" name="Data Brief">
        <title>Shoot transcriptome of the giant reed, Arundo donax.</title>
        <authorList>
            <person name="Barrero R.A."/>
            <person name="Guerrero F.D."/>
            <person name="Moolhuijzen P."/>
            <person name="Goolsby J.A."/>
            <person name="Tidwell J."/>
            <person name="Bellgard S.E."/>
            <person name="Bellgard M.I."/>
        </authorList>
    </citation>
    <scope>NUCLEOTIDE SEQUENCE</scope>
    <source>
        <tissue evidence="2">Shoot tissue taken approximately 20 cm above the soil surface</tissue>
    </source>
</reference>
<organism evidence="2">
    <name type="scientific">Arundo donax</name>
    <name type="common">Giant reed</name>
    <name type="synonym">Donax arundinaceus</name>
    <dbReference type="NCBI Taxonomy" id="35708"/>
    <lineage>
        <taxon>Eukaryota</taxon>
        <taxon>Viridiplantae</taxon>
        <taxon>Streptophyta</taxon>
        <taxon>Embryophyta</taxon>
        <taxon>Tracheophyta</taxon>
        <taxon>Spermatophyta</taxon>
        <taxon>Magnoliopsida</taxon>
        <taxon>Liliopsida</taxon>
        <taxon>Poales</taxon>
        <taxon>Poaceae</taxon>
        <taxon>PACMAD clade</taxon>
        <taxon>Arundinoideae</taxon>
        <taxon>Arundineae</taxon>
        <taxon>Arundo</taxon>
    </lineage>
</organism>
<proteinExistence type="predicted"/>
<feature type="region of interest" description="Disordered" evidence="1">
    <location>
        <begin position="30"/>
        <end position="55"/>
    </location>
</feature>
<dbReference type="EMBL" id="GBRH01164939">
    <property type="protein sequence ID" value="JAE32957.1"/>
    <property type="molecule type" value="Transcribed_RNA"/>
</dbReference>
<feature type="compositionally biased region" description="Polar residues" evidence="1">
    <location>
        <begin position="36"/>
        <end position="55"/>
    </location>
</feature>